<dbReference type="EMBL" id="UZAM01010750">
    <property type="protein sequence ID" value="VDP13576.1"/>
    <property type="molecule type" value="Genomic_DNA"/>
</dbReference>
<dbReference type="GO" id="GO:0006986">
    <property type="term" value="P:response to unfolded protein"/>
    <property type="evidence" value="ECO:0007669"/>
    <property type="project" value="InterPro"/>
</dbReference>
<keyword evidence="3" id="KW-1185">Reference proteome</keyword>
<dbReference type="GO" id="GO:0016020">
    <property type="term" value="C:membrane"/>
    <property type="evidence" value="ECO:0007669"/>
    <property type="project" value="InterPro"/>
</dbReference>
<evidence type="ECO:0000313" key="2">
    <source>
        <dbReference type="EMBL" id="VDP13576.1"/>
    </source>
</evidence>
<dbReference type="GO" id="GO:0036503">
    <property type="term" value="P:ERAD pathway"/>
    <property type="evidence" value="ECO:0007669"/>
    <property type="project" value="TreeGrafter"/>
</dbReference>
<organism evidence="4">
    <name type="scientific">Soboliphyme baturini</name>
    <dbReference type="NCBI Taxonomy" id="241478"/>
    <lineage>
        <taxon>Eukaryota</taxon>
        <taxon>Metazoa</taxon>
        <taxon>Ecdysozoa</taxon>
        <taxon>Nematoda</taxon>
        <taxon>Enoplea</taxon>
        <taxon>Dorylaimia</taxon>
        <taxon>Dioctophymatida</taxon>
        <taxon>Dioctophymatoidea</taxon>
        <taxon>Soboliphymatidae</taxon>
        <taxon>Soboliphyme</taxon>
    </lineage>
</organism>
<dbReference type="GO" id="GO:0031625">
    <property type="term" value="F:ubiquitin protein ligase binding"/>
    <property type="evidence" value="ECO:0007669"/>
    <property type="project" value="TreeGrafter"/>
</dbReference>
<keyword evidence="1" id="KW-0812">Transmembrane</keyword>
<evidence type="ECO:0000256" key="1">
    <source>
        <dbReference type="SAM" id="Phobius"/>
    </source>
</evidence>
<feature type="transmembrane region" description="Helical" evidence="1">
    <location>
        <begin position="179"/>
        <end position="199"/>
    </location>
</feature>
<sequence length="315" mass="35428">KTLLSIITNYCFKACDWGSRVNRYGICTPCEADLILYDRLYLGFVAITPFLLHLFFIAGYRAYKRSKALTMVQLLSAALETFVSALSSLFVFDPKGSFQLKTCGVESVEDWYTMFLNPNINYTMTVFCTQEAVYPLYTLPFVYYFFSLVSLAVLRPLLLRAFRQPLSGAYDAVFAALDFYPILAVTHAVFAGLICMSLSTNALEGSNNGNVQIILSNYAYPYLILFSTLMLNAAHLAAYREQTFCGIIKETFRCWQNISMLLLFLCLYCYSVASLTEFTNPFFHGGLLGLSPIPSLFYVLTVRLTNPSKIGVIPA</sequence>
<dbReference type="Pfam" id="PF05571">
    <property type="entry name" value="JAMP"/>
    <property type="match status" value="2"/>
</dbReference>
<feature type="transmembrane region" description="Helical" evidence="1">
    <location>
        <begin position="282"/>
        <end position="300"/>
    </location>
</feature>
<proteinExistence type="predicted"/>
<dbReference type="OrthoDB" id="5920264at2759"/>
<feature type="transmembrane region" description="Helical" evidence="1">
    <location>
        <begin position="258"/>
        <end position="276"/>
    </location>
</feature>
<keyword evidence="1" id="KW-1133">Transmembrane helix</keyword>
<feature type="transmembrane region" description="Helical" evidence="1">
    <location>
        <begin position="41"/>
        <end position="60"/>
    </location>
</feature>
<keyword evidence="1" id="KW-0472">Membrane</keyword>
<evidence type="ECO:0000313" key="4">
    <source>
        <dbReference type="WBParaSite" id="SBAD_0000786601-mRNA-1"/>
    </source>
</evidence>
<dbReference type="AlphaFoldDB" id="A0A183IVD0"/>
<feature type="transmembrane region" description="Helical" evidence="1">
    <location>
        <begin position="219"/>
        <end position="238"/>
    </location>
</feature>
<feature type="transmembrane region" description="Helical" evidence="1">
    <location>
        <begin position="141"/>
        <end position="158"/>
    </location>
</feature>
<dbReference type="PANTHER" id="PTHR12740">
    <property type="entry name" value="JNK1/MAPK8-ASSOCIATED MEMBRANE PROTEIN"/>
    <property type="match status" value="1"/>
</dbReference>
<feature type="transmembrane region" description="Helical" evidence="1">
    <location>
        <begin position="72"/>
        <end position="92"/>
    </location>
</feature>
<evidence type="ECO:0000313" key="3">
    <source>
        <dbReference type="Proteomes" id="UP000270296"/>
    </source>
</evidence>
<dbReference type="InterPro" id="IPR008485">
    <property type="entry name" value="JAMP"/>
</dbReference>
<protein>
    <submittedName>
        <fullName evidence="4">Conserved plasma membrane protein</fullName>
    </submittedName>
</protein>
<dbReference type="Proteomes" id="UP000270296">
    <property type="component" value="Unassembled WGS sequence"/>
</dbReference>
<reference evidence="2 3" key="2">
    <citation type="submission" date="2018-11" db="EMBL/GenBank/DDBJ databases">
        <authorList>
            <consortium name="Pathogen Informatics"/>
        </authorList>
    </citation>
    <scope>NUCLEOTIDE SEQUENCE [LARGE SCALE GENOMIC DNA]</scope>
</reference>
<gene>
    <name evidence="2" type="ORF">SBAD_LOCUS7577</name>
</gene>
<dbReference type="PANTHER" id="PTHR12740:SF4">
    <property type="entry name" value="JNK1_MAPK8-ASSOCIATED MEMBRANE PROTEIN"/>
    <property type="match status" value="1"/>
</dbReference>
<dbReference type="WBParaSite" id="SBAD_0000786601-mRNA-1">
    <property type="protein sequence ID" value="SBAD_0000786601-mRNA-1"/>
    <property type="gene ID" value="SBAD_0000786601"/>
</dbReference>
<accession>A0A183IVD0</accession>
<reference evidence="4" key="1">
    <citation type="submission" date="2016-06" db="UniProtKB">
        <authorList>
            <consortium name="WormBaseParasite"/>
        </authorList>
    </citation>
    <scope>IDENTIFICATION</scope>
</reference>
<name>A0A183IVD0_9BILA</name>